<sequence>MTIRAHTNLAAQRVARHTLRLFGDPVAELGNPRWHADPYPLLRRMRERGPLWKSLSGTWVATSYDVCSALLRDRRIGVRHADGRPPYRWPGPVEPPWVNTFLEQDPPDHTRLRRIAAPAFTRAKMPAYEARVAEITAALIDRAPDDFDLVSDFAGPLPITVIRELLGIPAADDAVFARYGQVAGAALDVSSVRQLNEVTEVSIALRQLFAELIELRTAEPGDDVISTLVAALGEDRLTAEELVTTAGLLLLAGFETTVNLLGNGVRLLLDHPAQWRALCDEPELAPRVVEEVLRYETPFQYGVRFTHEPVEVETGHGLVRLPADAPVMIMFGLANRDPAVFTRPDQFDIHQQRNTEHLAFASGAHYCLGAPLARLEGAVAFKTLATRLPGLRRNGSVGWRPSSLVRGITSLPVRK</sequence>
<dbReference type="EMBL" id="JBHLTC010000028">
    <property type="protein sequence ID" value="MFC0626679.1"/>
    <property type="molecule type" value="Genomic_DNA"/>
</dbReference>
<dbReference type="InterPro" id="IPR036396">
    <property type="entry name" value="Cyt_P450_sf"/>
</dbReference>
<dbReference type="Pfam" id="PF00067">
    <property type="entry name" value="p450"/>
    <property type="match status" value="1"/>
</dbReference>
<reference evidence="2 3" key="1">
    <citation type="submission" date="2024-09" db="EMBL/GenBank/DDBJ databases">
        <authorList>
            <person name="Sun Q."/>
            <person name="Mori K."/>
        </authorList>
    </citation>
    <scope>NUCLEOTIDE SEQUENCE [LARGE SCALE GENOMIC DNA]</scope>
    <source>
        <strain evidence="2 3">CGMCC 1.15906</strain>
    </source>
</reference>
<dbReference type="CDD" id="cd20625">
    <property type="entry name" value="CYP164-like"/>
    <property type="match status" value="1"/>
</dbReference>
<dbReference type="InterPro" id="IPR002397">
    <property type="entry name" value="Cyt_P450_B"/>
</dbReference>
<comment type="similarity">
    <text evidence="1">Belongs to the cytochrome P450 family.</text>
</comment>
<accession>A0ABV6QPX1</accession>
<protein>
    <submittedName>
        <fullName evidence="2">Cytochrome P450</fullName>
    </submittedName>
</protein>
<dbReference type="SUPFAM" id="SSF48264">
    <property type="entry name" value="Cytochrome P450"/>
    <property type="match status" value="1"/>
</dbReference>
<comment type="caution">
    <text evidence="2">The sequence shown here is derived from an EMBL/GenBank/DDBJ whole genome shotgun (WGS) entry which is preliminary data.</text>
</comment>
<dbReference type="PRINTS" id="PR00385">
    <property type="entry name" value="P450"/>
</dbReference>
<dbReference type="PANTHER" id="PTHR46696:SF4">
    <property type="entry name" value="BIOTIN BIOSYNTHESIS CYTOCHROME P450"/>
    <property type="match status" value="1"/>
</dbReference>
<dbReference type="InterPro" id="IPR001128">
    <property type="entry name" value="Cyt_P450"/>
</dbReference>
<organism evidence="2 3">
    <name type="scientific">Kribbella deserti</name>
    <dbReference type="NCBI Taxonomy" id="1926257"/>
    <lineage>
        <taxon>Bacteria</taxon>
        <taxon>Bacillati</taxon>
        <taxon>Actinomycetota</taxon>
        <taxon>Actinomycetes</taxon>
        <taxon>Propionibacteriales</taxon>
        <taxon>Kribbellaceae</taxon>
        <taxon>Kribbella</taxon>
    </lineage>
</organism>
<keyword evidence="3" id="KW-1185">Reference proteome</keyword>
<proteinExistence type="inferred from homology"/>
<evidence type="ECO:0000313" key="2">
    <source>
        <dbReference type="EMBL" id="MFC0626679.1"/>
    </source>
</evidence>
<gene>
    <name evidence="2" type="ORF">ACFFGN_21545</name>
</gene>
<dbReference type="PRINTS" id="PR00359">
    <property type="entry name" value="BP450"/>
</dbReference>
<dbReference type="RefSeq" id="WP_380050569.1">
    <property type="nucleotide sequence ID" value="NZ_JBHLTC010000028.1"/>
</dbReference>
<name>A0ABV6QPX1_9ACTN</name>
<dbReference type="Proteomes" id="UP001589890">
    <property type="component" value="Unassembled WGS sequence"/>
</dbReference>
<evidence type="ECO:0000313" key="3">
    <source>
        <dbReference type="Proteomes" id="UP001589890"/>
    </source>
</evidence>
<evidence type="ECO:0000256" key="1">
    <source>
        <dbReference type="ARBA" id="ARBA00010617"/>
    </source>
</evidence>
<dbReference type="PANTHER" id="PTHR46696">
    <property type="entry name" value="P450, PUTATIVE (EUROFUNG)-RELATED"/>
    <property type="match status" value="1"/>
</dbReference>
<dbReference type="Gene3D" id="1.10.630.10">
    <property type="entry name" value="Cytochrome P450"/>
    <property type="match status" value="1"/>
</dbReference>